<dbReference type="GO" id="GO:0034271">
    <property type="term" value="C:phosphatidylinositol 3-kinase complex, class III, type I"/>
    <property type="evidence" value="ECO:0007669"/>
    <property type="project" value="TreeGrafter"/>
</dbReference>
<dbReference type="GO" id="GO:0034272">
    <property type="term" value="C:phosphatidylinositol 3-kinase complex, class III, type II"/>
    <property type="evidence" value="ECO:0007669"/>
    <property type="project" value="TreeGrafter"/>
</dbReference>
<dbReference type="GO" id="GO:0005524">
    <property type="term" value="F:ATP binding"/>
    <property type="evidence" value="ECO:0007669"/>
    <property type="project" value="UniProtKB-UniRule"/>
</dbReference>
<dbReference type="SUPFAM" id="SSF56112">
    <property type="entry name" value="Protein kinase-like (PK-like)"/>
    <property type="match status" value="2"/>
</dbReference>
<dbReference type="InterPro" id="IPR011009">
    <property type="entry name" value="Kinase-like_dom_sf"/>
</dbReference>
<name>A0A7R9J1K7_TIMCA</name>
<dbReference type="Pfam" id="PF00454">
    <property type="entry name" value="PI3_PI4_kinase"/>
    <property type="match status" value="2"/>
</dbReference>
<dbReference type="SUPFAM" id="SSF48371">
    <property type="entry name" value="ARM repeat"/>
    <property type="match status" value="1"/>
</dbReference>
<evidence type="ECO:0000256" key="4">
    <source>
        <dbReference type="ARBA" id="ARBA00022741"/>
    </source>
</evidence>
<evidence type="ECO:0000256" key="1">
    <source>
        <dbReference type="ARBA" id="ARBA00012073"/>
    </source>
</evidence>
<dbReference type="InterPro" id="IPR018936">
    <property type="entry name" value="PI3/4_kinase_CS"/>
</dbReference>
<keyword evidence="5 8" id="KW-0418">Kinase</keyword>
<evidence type="ECO:0000256" key="5">
    <source>
        <dbReference type="ARBA" id="ARBA00022777"/>
    </source>
</evidence>
<dbReference type="PROSITE" id="PS00915">
    <property type="entry name" value="PI3_4_KINASE_1"/>
    <property type="match status" value="1"/>
</dbReference>
<keyword evidence="4 8" id="KW-0547">Nucleotide-binding</keyword>
<dbReference type="InterPro" id="IPR008290">
    <property type="entry name" value="PI3K_Vps34"/>
</dbReference>
<dbReference type="Gene3D" id="2.60.40.150">
    <property type="entry name" value="C2 domain"/>
    <property type="match status" value="1"/>
</dbReference>
<dbReference type="CDD" id="cd00896">
    <property type="entry name" value="PI3Kc_III"/>
    <property type="match status" value="1"/>
</dbReference>
<dbReference type="InterPro" id="IPR015433">
    <property type="entry name" value="PI3/4_kinase"/>
</dbReference>
<dbReference type="CDD" id="cd08397">
    <property type="entry name" value="C2_PI3K_class_III"/>
    <property type="match status" value="1"/>
</dbReference>
<gene>
    <name evidence="13" type="ORF">TCMB3V08_LOCUS3535</name>
</gene>
<evidence type="ECO:0000313" key="13">
    <source>
        <dbReference type="EMBL" id="CAD7570847.1"/>
    </source>
</evidence>
<feature type="domain" description="PIK helical" evidence="11">
    <location>
        <begin position="260"/>
        <end position="492"/>
    </location>
</feature>
<proteinExistence type="inferred from homology"/>
<dbReference type="PROSITE" id="PS51547">
    <property type="entry name" value="C2_PI3K"/>
    <property type="match status" value="1"/>
</dbReference>
<accession>A0A7R9J1K7</accession>
<sequence>MSGTLEGKRQKPDYEKLLTDPMLKFSGLYQDGCSDLMVVCQVFADGRPLALPVSTSYKAFTSRWNWNEWVTLPVMFSDLPRNAQLALTVYDCLGPSQMQPIGGTTISLFGKHGVFRQGMLDLRVWPNKEADGNFPSSTHGKARDHGKEQMQRLAKLSKKHRNGHLAKVDWLDRLTFREIEMINEKEKRNSEYMYLMVEFPTIEMDGTLHAVVFYEQDGDEVYQFRVNADIVTVPDHEILQENLVESKHHKLARSLRSGVSDKDLKPNAMMRDVLNTLVAYPPTTQLTTEEQDLVWKFRFYLSNQKKALTKFLKCVNWRLSGEARQALDLLQQWAPMDVEDALELLSSNFTHPAVRRYAVTRLKQAPDEDLLLYLVQLVQALNREREGKEATADPAAIKKSMSFQQGTRGESIPLARSSSLVESLTTAMTPLDNTSTDIHMDLATFLIQRACQNSTLANYFYWPITSTGDTEWQRRRAFLTRQQTFIDKLVKLVKKVARESGNRKKKTERLQALLADPEAFKMNFASFEPMPFPLDPDVHIKGIIPDKGPSLVGSPSHLSCIYSRATLFKSAMMPSRLSFLTTEGTEYVAIFKHGDDLRQDQLILQMITLMDKLLRRENLDLKLTPYRVLATSTKHGKMITLMDKLLRRENLDLKLTPYRVLATSTKHGFLQFIESLPVAEVLATEGSIQNFFRKHHPSETGPYGIASEVMDTYVRSCDNLLLTTSGKLFHIDFGYILGRDPKPLPPPMKLSKEMVEAMGGVTSEHYQEFRKQCYTAFLHLRRHANLMLNLFSLMVDASVPDIALEPDKAVKKVQDKLRLDLGDEEAVHFMQNLLDLSVTAVMAALVEQLHKFAQYWRK</sequence>
<dbReference type="GO" id="GO:0005777">
    <property type="term" value="C:peroxisome"/>
    <property type="evidence" value="ECO:0007669"/>
    <property type="project" value="TreeGrafter"/>
</dbReference>
<dbReference type="PROSITE" id="PS50290">
    <property type="entry name" value="PI3_4_KINASE_3"/>
    <property type="match status" value="1"/>
</dbReference>
<dbReference type="GO" id="GO:0005768">
    <property type="term" value="C:endosome"/>
    <property type="evidence" value="ECO:0007669"/>
    <property type="project" value="TreeGrafter"/>
</dbReference>
<dbReference type="EC" id="2.7.1.137" evidence="1 8"/>
<evidence type="ECO:0000256" key="9">
    <source>
        <dbReference type="PROSITE-ProRule" id="PRU00880"/>
    </source>
</evidence>
<evidence type="ECO:0000256" key="2">
    <source>
        <dbReference type="ARBA" id="ARBA00019787"/>
    </source>
</evidence>
<dbReference type="FunFam" id="1.10.1070.11:FF:000002">
    <property type="entry name" value="Phosphatidylinositol 3-kinase catalytic subunit type 3"/>
    <property type="match status" value="1"/>
</dbReference>
<dbReference type="InterPro" id="IPR042236">
    <property type="entry name" value="PI3K_accessory_sf"/>
</dbReference>
<evidence type="ECO:0000256" key="8">
    <source>
        <dbReference type="PIRNR" id="PIRNR000587"/>
    </source>
</evidence>
<evidence type="ECO:0000259" key="10">
    <source>
        <dbReference type="PROSITE" id="PS50290"/>
    </source>
</evidence>
<dbReference type="InterPro" id="IPR001263">
    <property type="entry name" value="PI3K_accessory_dom"/>
</dbReference>
<dbReference type="Gene3D" id="1.10.1070.11">
    <property type="entry name" value="Phosphatidylinositol 3-/4-kinase, catalytic domain"/>
    <property type="match status" value="1"/>
</dbReference>
<dbReference type="AlphaFoldDB" id="A0A7R9J1K7"/>
<keyword evidence="3 8" id="KW-0808">Transferase</keyword>
<feature type="domain" description="PI3K/PI4K catalytic" evidence="10">
    <location>
        <begin position="561"/>
        <end position="842"/>
    </location>
</feature>
<dbReference type="PIRSF" id="PIRSF000587">
    <property type="entry name" value="PI3K_Vps34"/>
    <property type="match status" value="1"/>
</dbReference>
<evidence type="ECO:0000256" key="7">
    <source>
        <dbReference type="ARBA" id="ARBA00023985"/>
    </source>
</evidence>
<dbReference type="PANTHER" id="PTHR10048">
    <property type="entry name" value="PHOSPHATIDYLINOSITOL KINASE"/>
    <property type="match status" value="1"/>
</dbReference>
<reference evidence="13" key="1">
    <citation type="submission" date="2020-11" db="EMBL/GenBank/DDBJ databases">
        <authorList>
            <person name="Tran Van P."/>
        </authorList>
    </citation>
    <scope>NUCLEOTIDE SEQUENCE</scope>
</reference>
<dbReference type="FunFam" id="2.60.40.150:FF:000274">
    <property type="entry name" value="Phosphatidylinositol 3-kinase catalytic subunit type 3"/>
    <property type="match status" value="1"/>
</dbReference>
<dbReference type="InterPro" id="IPR036940">
    <property type="entry name" value="PI3/4_kinase_cat_sf"/>
</dbReference>
<evidence type="ECO:0000256" key="3">
    <source>
        <dbReference type="ARBA" id="ARBA00022679"/>
    </source>
</evidence>
<dbReference type="InterPro" id="IPR057756">
    <property type="entry name" value="PI3-kinase_type3/VPS34_cat"/>
</dbReference>
<evidence type="ECO:0000259" key="11">
    <source>
        <dbReference type="PROSITE" id="PS51545"/>
    </source>
</evidence>
<dbReference type="InterPro" id="IPR035892">
    <property type="entry name" value="C2_domain_sf"/>
</dbReference>
<dbReference type="InterPro" id="IPR000403">
    <property type="entry name" value="PI3/4_kinase_cat_dom"/>
</dbReference>
<dbReference type="InterPro" id="IPR016024">
    <property type="entry name" value="ARM-type_fold"/>
</dbReference>
<dbReference type="GO" id="GO:0000045">
    <property type="term" value="P:autophagosome assembly"/>
    <property type="evidence" value="ECO:0007669"/>
    <property type="project" value="TreeGrafter"/>
</dbReference>
<dbReference type="InterPro" id="IPR002420">
    <property type="entry name" value="PI3K-type_C2_dom"/>
</dbReference>
<organism evidence="13">
    <name type="scientific">Timema californicum</name>
    <name type="common">California timema</name>
    <name type="synonym">Walking stick</name>
    <dbReference type="NCBI Taxonomy" id="61474"/>
    <lineage>
        <taxon>Eukaryota</taxon>
        <taxon>Metazoa</taxon>
        <taxon>Ecdysozoa</taxon>
        <taxon>Arthropoda</taxon>
        <taxon>Hexapoda</taxon>
        <taxon>Insecta</taxon>
        <taxon>Pterygota</taxon>
        <taxon>Neoptera</taxon>
        <taxon>Polyneoptera</taxon>
        <taxon>Phasmatodea</taxon>
        <taxon>Timematodea</taxon>
        <taxon>Timematoidea</taxon>
        <taxon>Timematidae</taxon>
        <taxon>Timema</taxon>
    </lineage>
</organism>
<evidence type="ECO:0000259" key="12">
    <source>
        <dbReference type="PROSITE" id="PS51547"/>
    </source>
</evidence>
<dbReference type="Gene3D" id="1.25.40.70">
    <property type="entry name" value="Phosphatidylinositol 3-kinase, accessory domain (PIK)"/>
    <property type="match status" value="1"/>
</dbReference>
<feature type="domain" description="C2 PI3K-type" evidence="12">
    <location>
        <begin position="14"/>
        <end position="162"/>
    </location>
</feature>
<dbReference type="GO" id="GO:0048015">
    <property type="term" value="P:phosphatidylinositol-mediated signaling"/>
    <property type="evidence" value="ECO:0007669"/>
    <property type="project" value="TreeGrafter"/>
</dbReference>
<dbReference type="FunFam" id="3.30.1010.10:FF:000002">
    <property type="entry name" value="Phosphatidylinositol 3-kinase catalytic subunit type 3"/>
    <property type="match status" value="1"/>
</dbReference>
<dbReference type="Pfam" id="PF00792">
    <property type="entry name" value="PI3K_C2"/>
    <property type="match status" value="1"/>
</dbReference>
<dbReference type="SUPFAM" id="SSF49562">
    <property type="entry name" value="C2 domain (Calcium/lipid-binding domain, CaLB)"/>
    <property type="match status" value="1"/>
</dbReference>
<evidence type="ECO:0000256" key="6">
    <source>
        <dbReference type="ARBA" id="ARBA00022840"/>
    </source>
</evidence>
<dbReference type="GO" id="GO:0016303">
    <property type="term" value="F:1-phosphatidylinositol-3-kinase activity"/>
    <property type="evidence" value="ECO:0007669"/>
    <property type="project" value="UniProtKB-UniRule"/>
</dbReference>
<dbReference type="CDD" id="cd00870">
    <property type="entry name" value="PI3Ka_III"/>
    <property type="match status" value="1"/>
</dbReference>
<dbReference type="Pfam" id="PF00613">
    <property type="entry name" value="PI3Ka"/>
    <property type="match status" value="1"/>
</dbReference>
<dbReference type="PANTHER" id="PTHR10048:SF7">
    <property type="entry name" value="PHOSPHATIDYLINOSITOL 3-KINASE CATALYTIC SUBUNIT TYPE 3"/>
    <property type="match status" value="1"/>
</dbReference>
<dbReference type="Gene3D" id="3.30.1010.10">
    <property type="entry name" value="Phosphatidylinositol 3-kinase Catalytic Subunit, Chain A, domain 4"/>
    <property type="match status" value="1"/>
</dbReference>
<dbReference type="GO" id="GO:0006897">
    <property type="term" value="P:endocytosis"/>
    <property type="evidence" value="ECO:0007669"/>
    <property type="project" value="TreeGrafter"/>
</dbReference>
<dbReference type="PROSITE" id="PS51545">
    <property type="entry name" value="PIK_HELICAL"/>
    <property type="match status" value="1"/>
</dbReference>
<protein>
    <recommendedName>
        <fullName evidence="2 8">Phosphatidylinositol 3-kinase catalytic subunit type 3</fullName>
        <ecNumber evidence="1 8">2.7.1.137</ecNumber>
    </recommendedName>
</protein>
<dbReference type="SMART" id="SM00142">
    <property type="entry name" value="PI3K_C2"/>
    <property type="match status" value="1"/>
</dbReference>
<dbReference type="SMART" id="SM00146">
    <property type="entry name" value="PI3Kc"/>
    <property type="match status" value="1"/>
</dbReference>
<dbReference type="GO" id="GO:0000407">
    <property type="term" value="C:phagophore assembly site"/>
    <property type="evidence" value="ECO:0007669"/>
    <property type="project" value="TreeGrafter"/>
</dbReference>
<comment type="catalytic activity">
    <reaction evidence="7">
        <text>a 1,2-diacyl-sn-glycero-3-phospho-(1D-myo-inositol) + ATP = a 1,2-diacyl-sn-glycero-3-phospho-(1D-myo-inositol-3-phosphate) + ADP + H(+)</text>
        <dbReference type="Rhea" id="RHEA:12709"/>
        <dbReference type="ChEBI" id="CHEBI:15378"/>
        <dbReference type="ChEBI" id="CHEBI:30616"/>
        <dbReference type="ChEBI" id="CHEBI:57880"/>
        <dbReference type="ChEBI" id="CHEBI:58088"/>
        <dbReference type="ChEBI" id="CHEBI:456216"/>
        <dbReference type="EC" id="2.7.1.137"/>
    </reaction>
    <physiologicalReaction direction="left-to-right" evidence="7">
        <dbReference type="Rhea" id="RHEA:12710"/>
    </physiologicalReaction>
</comment>
<comment type="similarity">
    <text evidence="8 9">Belongs to the PI3/PI4-kinase family.</text>
</comment>
<dbReference type="SMART" id="SM00145">
    <property type="entry name" value="PI3Ka"/>
    <property type="match status" value="1"/>
</dbReference>
<dbReference type="EMBL" id="OE180231">
    <property type="protein sequence ID" value="CAD7570847.1"/>
    <property type="molecule type" value="Genomic_DNA"/>
</dbReference>
<keyword evidence="6 8" id="KW-0067">ATP-binding</keyword>